<dbReference type="Proteomes" id="UP000002648">
    <property type="component" value="Unassembled WGS sequence"/>
</dbReference>
<dbReference type="AlphaFoldDB" id="A0A9P2RZQ6"/>
<dbReference type="EMBL" id="AIMD01000035">
    <property type="protein sequence ID" value="EJF94290.1"/>
    <property type="molecule type" value="Genomic_DNA"/>
</dbReference>
<keyword evidence="1" id="KW-0472">Membrane</keyword>
<keyword evidence="1" id="KW-1133">Transmembrane helix</keyword>
<reference evidence="2 3" key="1">
    <citation type="submission" date="2012-03" db="EMBL/GenBank/DDBJ databases">
        <title>The Genome Sequence of Bartonella taylorii 8TBB.</title>
        <authorList>
            <consortium name="The Broad Institute Genome Sequencing Platform"/>
            <consortium name="The Broad Institute Genome Sequencing Center for Infectious Disease"/>
            <person name="Feldgarden M."/>
            <person name="Kirby J."/>
            <person name="Kosoy M."/>
            <person name="Birtles R."/>
            <person name="Probert W.S."/>
            <person name="Chiaraviglio L."/>
            <person name="Young S.K."/>
            <person name="Zeng Q."/>
            <person name="Gargeya S."/>
            <person name="Fitzgerald M."/>
            <person name="Haas B."/>
            <person name="Abouelleil A."/>
            <person name="Alvarado L."/>
            <person name="Arachchi H.M."/>
            <person name="Berlin A."/>
            <person name="Chapman S.B."/>
            <person name="Gearin G."/>
            <person name="Goldberg J."/>
            <person name="Griggs A."/>
            <person name="Gujja S."/>
            <person name="Hansen M."/>
            <person name="Heiman D."/>
            <person name="Howarth C."/>
            <person name="Larimer J."/>
            <person name="Lui A."/>
            <person name="MacDonald P.J.P."/>
            <person name="McCowen C."/>
            <person name="Montmayeur A."/>
            <person name="Murphy C."/>
            <person name="Neiman D."/>
            <person name="Pearson M."/>
            <person name="Priest M."/>
            <person name="Roberts A."/>
            <person name="Saif S."/>
            <person name="Shea T."/>
            <person name="Sisk P."/>
            <person name="Stolte C."/>
            <person name="Sykes S."/>
            <person name="Wortman J."/>
            <person name="Nusbaum C."/>
            <person name="Birren B."/>
        </authorList>
    </citation>
    <scope>NUCLEOTIDE SEQUENCE [LARGE SCALE GENOMIC DNA]</scope>
    <source>
        <strain evidence="2 3">8TBB</strain>
    </source>
</reference>
<comment type="caution">
    <text evidence="2">The sequence shown here is derived from an EMBL/GenBank/DDBJ whole genome shotgun (WGS) entry which is preliminary data.</text>
</comment>
<gene>
    <name evidence="2" type="ORF">ME9_01211</name>
</gene>
<keyword evidence="1" id="KW-0812">Transmembrane</keyword>
<protein>
    <submittedName>
        <fullName evidence="2">Uncharacterized protein</fullName>
    </submittedName>
</protein>
<accession>A0A9P2RZQ6</accession>
<feature type="transmembrane region" description="Helical" evidence="1">
    <location>
        <begin position="36"/>
        <end position="52"/>
    </location>
</feature>
<evidence type="ECO:0000313" key="3">
    <source>
        <dbReference type="Proteomes" id="UP000002648"/>
    </source>
</evidence>
<proteinExistence type="predicted"/>
<sequence>MGKTSLMRVASTILICIGLIGMMNPAFFIAEGSGGGRWVFIVIFILGARKMWTTIKKIKWHNDDH</sequence>
<organism evidence="2 3">
    <name type="scientific">Bartonella taylorii 8TBB</name>
    <dbReference type="NCBI Taxonomy" id="1094560"/>
    <lineage>
        <taxon>Bacteria</taxon>
        <taxon>Pseudomonadati</taxon>
        <taxon>Pseudomonadota</taxon>
        <taxon>Alphaproteobacteria</taxon>
        <taxon>Hyphomicrobiales</taxon>
        <taxon>Bartonellaceae</taxon>
        <taxon>Bartonella</taxon>
    </lineage>
</organism>
<evidence type="ECO:0000313" key="2">
    <source>
        <dbReference type="EMBL" id="EJF94290.1"/>
    </source>
</evidence>
<feature type="transmembrane region" description="Helical" evidence="1">
    <location>
        <begin position="12"/>
        <end position="30"/>
    </location>
</feature>
<keyword evidence="3" id="KW-1185">Reference proteome</keyword>
<evidence type="ECO:0000256" key="1">
    <source>
        <dbReference type="SAM" id="Phobius"/>
    </source>
</evidence>
<name>A0A9P2RZQ6_BARTA</name>